<keyword evidence="2" id="KW-1185">Reference proteome</keyword>
<comment type="caution">
    <text evidence="1">The sequence shown here is derived from an EMBL/GenBank/DDBJ whole genome shotgun (WGS) entry which is preliminary data.</text>
</comment>
<dbReference type="EMBL" id="BRXW01000224">
    <property type="protein sequence ID" value="GMI15089.1"/>
    <property type="molecule type" value="Genomic_DNA"/>
</dbReference>
<accession>A0A9W7FN33</accession>
<dbReference type="Gene3D" id="3.40.30.10">
    <property type="entry name" value="Glutaredoxin"/>
    <property type="match status" value="1"/>
</dbReference>
<protein>
    <submittedName>
        <fullName evidence="1">Uncharacterized protein</fullName>
    </submittedName>
</protein>
<name>A0A9W7FN33_9STRA</name>
<evidence type="ECO:0000313" key="1">
    <source>
        <dbReference type="EMBL" id="GMI15089.1"/>
    </source>
</evidence>
<organism evidence="1 2">
    <name type="scientific">Triparma laevis f. longispina</name>
    <dbReference type="NCBI Taxonomy" id="1714387"/>
    <lineage>
        <taxon>Eukaryota</taxon>
        <taxon>Sar</taxon>
        <taxon>Stramenopiles</taxon>
        <taxon>Ochrophyta</taxon>
        <taxon>Bolidophyceae</taxon>
        <taxon>Parmales</taxon>
        <taxon>Triparmaceae</taxon>
        <taxon>Triparma</taxon>
    </lineage>
</organism>
<dbReference type="AlphaFoldDB" id="A0A9W7FN33"/>
<gene>
    <name evidence="1" type="ORF">TrLO_g4144</name>
</gene>
<sequence length="120" mass="13810">MKDDMLNGNQKYPFTAAFVAVNCDEDPKAWKESSRARWPQMTVHAHADSSVIKLLRIRYVPNRMIVDCRTGKVLMWWDGEFGRVLHGPWASSVKNPSKGILWECQKYIFLANAKRGGEVR</sequence>
<dbReference type="Proteomes" id="UP001165122">
    <property type="component" value="Unassembled WGS sequence"/>
</dbReference>
<proteinExistence type="predicted"/>
<evidence type="ECO:0000313" key="2">
    <source>
        <dbReference type="Proteomes" id="UP001165122"/>
    </source>
</evidence>
<reference evidence="2" key="1">
    <citation type="journal article" date="2023" name="Commun. Biol.">
        <title>Genome analysis of Parmales, the sister group of diatoms, reveals the evolutionary specialization of diatoms from phago-mixotrophs to photoautotrophs.</title>
        <authorList>
            <person name="Ban H."/>
            <person name="Sato S."/>
            <person name="Yoshikawa S."/>
            <person name="Yamada K."/>
            <person name="Nakamura Y."/>
            <person name="Ichinomiya M."/>
            <person name="Sato N."/>
            <person name="Blanc-Mathieu R."/>
            <person name="Endo H."/>
            <person name="Kuwata A."/>
            <person name="Ogata H."/>
        </authorList>
    </citation>
    <scope>NUCLEOTIDE SEQUENCE [LARGE SCALE GENOMIC DNA]</scope>
    <source>
        <strain evidence="2">NIES 3700</strain>
    </source>
</reference>
<dbReference type="OrthoDB" id="184787at2759"/>